<evidence type="ECO:0000313" key="2">
    <source>
        <dbReference type="Proteomes" id="UP001412067"/>
    </source>
</evidence>
<accession>A0ABR2LI15</accession>
<reference evidence="1 2" key="1">
    <citation type="journal article" date="2022" name="Nat. Plants">
        <title>Genomes of leafy and leafless Platanthera orchids illuminate the evolution of mycoheterotrophy.</title>
        <authorList>
            <person name="Li M.H."/>
            <person name="Liu K.W."/>
            <person name="Li Z."/>
            <person name="Lu H.C."/>
            <person name="Ye Q.L."/>
            <person name="Zhang D."/>
            <person name="Wang J.Y."/>
            <person name="Li Y.F."/>
            <person name="Zhong Z.M."/>
            <person name="Liu X."/>
            <person name="Yu X."/>
            <person name="Liu D.K."/>
            <person name="Tu X.D."/>
            <person name="Liu B."/>
            <person name="Hao Y."/>
            <person name="Liao X.Y."/>
            <person name="Jiang Y.T."/>
            <person name="Sun W.H."/>
            <person name="Chen J."/>
            <person name="Chen Y.Q."/>
            <person name="Ai Y."/>
            <person name="Zhai J.W."/>
            <person name="Wu S.S."/>
            <person name="Zhou Z."/>
            <person name="Hsiao Y.Y."/>
            <person name="Wu W.L."/>
            <person name="Chen Y.Y."/>
            <person name="Lin Y.F."/>
            <person name="Hsu J.L."/>
            <person name="Li C.Y."/>
            <person name="Wang Z.W."/>
            <person name="Zhao X."/>
            <person name="Zhong W.Y."/>
            <person name="Ma X.K."/>
            <person name="Ma L."/>
            <person name="Huang J."/>
            <person name="Chen G.Z."/>
            <person name="Huang M.Z."/>
            <person name="Huang L."/>
            <person name="Peng D.H."/>
            <person name="Luo Y.B."/>
            <person name="Zou S.Q."/>
            <person name="Chen S.P."/>
            <person name="Lan S."/>
            <person name="Tsai W.C."/>
            <person name="Van de Peer Y."/>
            <person name="Liu Z.J."/>
        </authorList>
    </citation>
    <scope>NUCLEOTIDE SEQUENCE [LARGE SCALE GENOMIC DNA]</scope>
    <source>
        <strain evidence="1">Lor288</strain>
    </source>
</reference>
<comment type="caution">
    <text evidence="1">The sequence shown here is derived from an EMBL/GenBank/DDBJ whole genome shotgun (WGS) entry which is preliminary data.</text>
</comment>
<gene>
    <name evidence="1" type="ORF">KSP40_PGU002347</name>
</gene>
<proteinExistence type="predicted"/>
<dbReference type="EMBL" id="JBBWWR010000019">
    <property type="protein sequence ID" value="KAK8941740.1"/>
    <property type="molecule type" value="Genomic_DNA"/>
</dbReference>
<sequence>MIVVFKKRWVLFIRRDLSFLILPESSDFVSWRNLPDADFDSSNRLNHAGDVVELSVNCSKRRKDSQGVCLVLHNHFGLVLRDASFGATLEKYQEKLQVNGIRLL</sequence>
<evidence type="ECO:0000313" key="1">
    <source>
        <dbReference type="EMBL" id="KAK8941740.1"/>
    </source>
</evidence>
<protein>
    <submittedName>
        <fullName evidence="1">Uncharacterized protein</fullName>
    </submittedName>
</protein>
<keyword evidence="2" id="KW-1185">Reference proteome</keyword>
<dbReference type="Proteomes" id="UP001412067">
    <property type="component" value="Unassembled WGS sequence"/>
</dbReference>
<organism evidence="1 2">
    <name type="scientific">Platanthera guangdongensis</name>
    <dbReference type="NCBI Taxonomy" id="2320717"/>
    <lineage>
        <taxon>Eukaryota</taxon>
        <taxon>Viridiplantae</taxon>
        <taxon>Streptophyta</taxon>
        <taxon>Embryophyta</taxon>
        <taxon>Tracheophyta</taxon>
        <taxon>Spermatophyta</taxon>
        <taxon>Magnoliopsida</taxon>
        <taxon>Liliopsida</taxon>
        <taxon>Asparagales</taxon>
        <taxon>Orchidaceae</taxon>
        <taxon>Orchidoideae</taxon>
        <taxon>Orchideae</taxon>
        <taxon>Orchidinae</taxon>
        <taxon>Platanthera</taxon>
    </lineage>
</organism>
<name>A0ABR2LI15_9ASPA</name>